<dbReference type="RefSeq" id="WP_370596263.1">
    <property type="nucleotide sequence ID" value="NZ_JALBUR010000019.1"/>
</dbReference>
<gene>
    <name evidence="9" type="ORF">MOZ60_07925</name>
</gene>
<comment type="caution">
    <text evidence="9">The sequence shown here is derived from an EMBL/GenBank/DDBJ whole genome shotgun (WGS) entry which is preliminary data.</text>
</comment>
<dbReference type="GO" id="GO:0046872">
    <property type="term" value="F:metal ion binding"/>
    <property type="evidence" value="ECO:0007669"/>
    <property type="project" value="UniProtKB-KW"/>
</dbReference>
<protein>
    <submittedName>
        <fullName evidence="9">Anaerobic ribonucleoside-triphosphate reductase activating protein</fullName>
    </submittedName>
</protein>
<keyword evidence="3" id="KW-0949">S-adenosyl-L-methionine</keyword>
<dbReference type="InterPro" id="IPR036388">
    <property type="entry name" value="WH-like_DNA-bd_sf"/>
</dbReference>
<evidence type="ECO:0000313" key="9">
    <source>
        <dbReference type="EMBL" id="MDX8420022.1"/>
    </source>
</evidence>
<dbReference type="GO" id="GO:0003700">
    <property type="term" value="F:DNA-binding transcription factor activity"/>
    <property type="evidence" value="ECO:0007669"/>
    <property type="project" value="InterPro"/>
</dbReference>
<dbReference type="SFLD" id="SFLDG01094">
    <property type="entry name" value="Uncharacterised_Radical_SAM_Su"/>
    <property type="match status" value="1"/>
</dbReference>
<dbReference type="PANTHER" id="PTHR30352:SF5">
    <property type="entry name" value="PYRUVATE FORMATE-LYASE 1-ACTIVATING ENZYME"/>
    <property type="match status" value="1"/>
</dbReference>
<dbReference type="InterPro" id="IPR000835">
    <property type="entry name" value="HTH_MarR-typ"/>
</dbReference>
<feature type="domain" description="HTH marR-type" evidence="7">
    <location>
        <begin position="4"/>
        <end position="165"/>
    </location>
</feature>
<evidence type="ECO:0000256" key="4">
    <source>
        <dbReference type="ARBA" id="ARBA00022723"/>
    </source>
</evidence>
<dbReference type="InterPro" id="IPR012840">
    <property type="entry name" value="NrdG2"/>
</dbReference>
<evidence type="ECO:0000259" key="8">
    <source>
        <dbReference type="PROSITE" id="PS51918"/>
    </source>
</evidence>
<dbReference type="InterPro" id="IPR036390">
    <property type="entry name" value="WH_DNA-bd_sf"/>
</dbReference>
<feature type="domain" description="Radical SAM core" evidence="8">
    <location>
        <begin position="157"/>
        <end position="378"/>
    </location>
</feature>
<accession>A0AB35U694</accession>
<dbReference type="Pfam" id="PF12802">
    <property type="entry name" value="MarR_2"/>
    <property type="match status" value="1"/>
</dbReference>
<dbReference type="SUPFAM" id="SSF46785">
    <property type="entry name" value="Winged helix' DNA-binding domain"/>
    <property type="match status" value="1"/>
</dbReference>
<dbReference type="CDD" id="cd01335">
    <property type="entry name" value="Radical_SAM"/>
    <property type="match status" value="1"/>
</dbReference>
<dbReference type="Pfam" id="PF04055">
    <property type="entry name" value="Radical_SAM"/>
    <property type="match status" value="1"/>
</dbReference>
<proteinExistence type="predicted"/>
<dbReference type="PROSITE" id="PS50995">
    <property type="entry name" value="HTH_MARR_2"/>
    <property type="match status" value="1"/>
</dbReference>
<evidence type="ECO:0000256" key="6">
    <source>
        <dbReference type="ARBA" id="ARBA00023014"/>
    </source>
</evidence>
<dbReference type="SMART" id="SM00347">
    <property type="entry name" value="HTH_MARR"/>
    <property type="match status" value="1"/>
</dbReference>
<dbReference type="InterPro" id="IPR013785">
    <property type="entry name" value="Aldolase_TIM"/>
</dbReference>
<sequence length="386" mass="44120">MAEQGNFMIHLSVLYRNTQKYFDHALEPYGIGWGQLMFLFVIYENEGITMQEVTRISEVDKGTTTKSMQKLLDQGYVVSKADEKDKRVKRLYTTEKSGKIMNKLYEFRSAYRNSVFDGIDGDAFEKMMAKTCENSHNIVMPSFDDLKIGGLQKVTLLDYPGRLAATVFTAGCSFKCPFCHNRDLVFVPEDYSFVNPDEIFTYLGRRKGILDGVCISGGEPLVQPDLLPFMEKIKNMGFLVKLDTNGYEPKKLKEAVQSGLVDYVAMDLKNCKEKYAMTCGMQKAVFQMDRIEESVSYLLAGHVDYEFRTTVVRELHDKEDLLAAASWIRGAKHYYLQQFHDSGTLIQEGYHGYDARQMEELCEAVRTMIPQTELRGVKGETDVQSR</sequence>
<dbReference type="SUPFAM" id="SSF102114">
    <property type="entry name" value="Radical SAM enzymes"/>
    <property type="match status" value="1"/>
</dbReference>
<evidence type="ECO:0000256" key="2">
    <source>
        <dbReference type="ARBA" id="ARBA00022485"/>
    </source>
</evidence>
<evidence type="ECO:0000256" key="5">
    <source>
        <dbReference type="ARBA" id="ARBA00023004"/>
    </source>
</evidence>
<evidence type="ECO:0000256" key="3">
    <source>
        <dbReference type="ARBA" id="ARBA00022691"/>
    </source>
</evidence>
<keyword evidence="4" id="KW-0479">Metal-binding</keyword>
<keyword evidence="5" id="KW-0408">Iron</keyword>
<dbReference type="PANTHER" id="PTHR30352">
    <property type="entry name" value="PYRUVATE FORMATE-LYASE-ACTIVATING ENZYME"/>
    <property type="match status" value="1"/>
</dbReference>
<keyword evidence="2" id="KW-0004">4Fe-4S</keyword>
<evidence type="ECO:0000259" key="7">
    <source>
        <dbReference type="PROSITE" id="PS50995"/>
    </source>
</evidence>
<dbReference type="AlphaFoldDB" id="A0AB35U694"/>
<dbReference type="InterPro" id="IPR034457">
    <property type="entry name" value="Organic_radical-activating"/>
</dbReference>
<dbReference type="InterPro" id="IPR058240">
    <property type="entry name" value="rSAM_sf"/>
</dbReference>
<evidence type="ECO:0000313" key="10">
    <source>
        <dbReference type="Proteomes" id="UP001286174"/>
    </source>
</evidence>
<dbReference type="EMBL" id="JALBUR010000019">
    <property type="protein sequence ID" value="MDX8420022.1"/>
    <property type="molecule type" value="Genomic_DNA"/>
</dbReference>
<reference evidence="9 10" key="1">
    <citation type="submission" date="2022-03" db="EMBL/GenBank/DDBJ databases">
        <title>Novel taxa within the pig intestine.</title>
        <authorList>
            <person name="Wylensek D."/>
            <person name="Bishof K."/>
            <person name="Afrizal A."/>
            <person name="Clavel T."/>
        </authorList>
    </citation>
    <scope>NUCLEOTIDE SEQUENCE [LARGE SCALE GENOMIC DNA]</scope>
    <source>
        <strain evidence="9 10">CLA-KB-P133</strain>
    </source>
</reference>
<dbReference type="GO" id="GO:0051539">
    <property type="term" value="F:4 iron, 4 sulfur cluster binding"/>
    <property type="evidence" value="ECO:0007669"/>
    <property type="project" value="UniProtKB-KW"/>
</dbReference>
<comment type="cofactor">
    <cofactor evidence="1">
        <name>[4Fe-4S] cluster</name>
        <dbReference type="ChEBI" id="CHEBI:49883"/>
    </cofactor>
</comment>
<keyword evidence="10" id="KW-1185">Reference proteome</keyword>
<dbReference type="Gene3D" id="1.10.10.10">
    <property type="entry name" value="Winged helix-like DNA-binding domain superfamily/Winged helix DNA-binding domain"/>
    <property type="match status" value="1"/>
</dbReference>
<dbReference type="NCBIfam" id="TIGR02495">
    <property type="entry name" value="NrdG2"/>
    <property type="match status" value="1"/>
</dbReference>
<organism evidence="9 10">
    <name type="scientific">Grylomicrobium aquisgranensis</name>
    <dbReference type="NCBI Taxonomy" id="2926318"/>
    <lineage>
        <taxon>Bacteria</taxon>
        <taxon>Bacillati</taxon>
        <taxon>Bacillota</taxon>
        <taxon>Erysipelotrichia</taxon>
        <taxon>Erysipelotrichales</taxon>
        <taxon>Erysipelotrichaceae</taxon>
        <taxon>Grylomicrobium</taxon>
    </lineage>
</organism>
<dbReference type="Proteomes" id="UP001286174">
    <property type="component" value="Unassembled WGS sequence"/>
</dbReference>
<dbReference type="Gene3D" id="3.20.20.70">
    <property type="entry name" value="Aldolase class I"/>
    <property type="match status" value="1"/>
</dbReference>
<dbReference type="GO" id="GO:0003824">
    <property type="term" value="F:catalytic activity"/>
    <property type="evidence" value="ECO:0007669"/>
    <property type="project" value="InterPro"/>
</dbReference>
<dbReference type="InterPro" id="IPR007197">
    <property type="entry name" value="rSAM"/>
</dbReference>
<keyword evidence="6" id="KW-0411">Iron-sulfur</keyword>
<dbReference type="SFLD" id="SFLDS00029">
    <property type="entry name" value="Radical_SAM"/>
    <property type="match status" value="1"/>
</dbReference>
<name>A0AB35U694_9FIRM</name>
<dbReference type="PROSITE" id="PS51918">
    <property type="entry name" value="RADICAL_SAM"/>
    <property type="match status" value="1"/>
</dbReference>
<evidence type="ECO:0000256" key="1">
    <source>
        <dbReference type="ARBA" id="ARBA00001966"/>
    </source>
</evidence>